<dbReference type="AlphaFoldDB" id="A0A834Y470"/>
<organism evidence="2 3">
    <name type="scientific">Aphidius gifuensis</name>
    <name type="common">Parasitoid wasp</name>
    <dbReference type="NCBI Taxonomy" id="684658"/>
    <lineage>
        <taxon>Eukaryota</taxon>
        <taxon>Metazoa</taxon>
        <taxon>Ecdysozoa</taxon>
        <taxon>Arthropoda</taxon>
        <taxon>Hexapoda</taxon>
        <taxon>Insecta</taxon>
        <taxon>Pterygota</taxon>
        <taxon>Neoptera</taxon>
        <taxon>Endopterygota</taxon>
        <taxon>Hymenoptera</taxon>
        <taxon>Apocrita</taxon>
        <taxon>Ichneumonoidea</taxon>
        <taxon>Braconidae</taxon>
        <taxon>Aphidiinae</taxon>
        <taxon>Aphidius</taxon>
    </lineage>
</organism>
<keyword evidence="1" id="KW-0732">Signal</keyword>
<evidence type="ECO:0008006" key="4">
    <source>
        <dbReference type="Google" id="ProtNLM"/>
    </source>
</evidence>
<accession>A0A834Y470</accession>
<gene>
    <name evidence="2" type="ORF">HCN44_009674</name>
</gene>
<feature type="signal peptide" evidence="1">
    <location>
        <begin position="1"/>
        <end position="23"/>
    </location>
</feature>
<dbReference type="Gene3D" id="2.60.40.10">
    <property type="entry name" value="Immunoglobulins"/>
    <property type="match status" value="1"/>
</dbReference>
<feature type="chain" id="PRO_5032421121" description="Fibronectin type-III domain-containing protein" evidence="1">
    <location>
        <begin position="24"/>
        <end position="260"/>
    </location>
</feature>
<dbReference type="SUPFAM" id="SSF49265">
    <property type="entry name" value="Fibronectin type III"/>
    <property type="match status" value="1"/>
</dbReference>
<evidence type="ECO:0000313" key="3">
    <source>
        <dbReference type="Proteomes" id="UP000639338"/>
    </source>
</evidence>
<name>A0A834Y470_APHGI</name>
<evidence type="ECO:0000256" key="1">
    <source>
        <dbReference type="SAM" id="SignalP"/>
    </source>
</evidence>
<dbReference type="Proteomes" id="UP000639338">
    <property type="component" value="Unassembled WGS sequence"/>
</dbReference>
<sequence length="260" mass="29276">MNLKSTIVGFFLLLILQIKLITSQELVEYGSGTGPVDLTTIESTEASYPLPEEDKSTNLPATESTYPITIEVEATTETTEVTSTYAKSARKLGDPVTSITPKSFTSSPCNENSLEKLYSWSRNETSLNLFWFPSKTKFTHYIVSIEPPDSAEPIQIFKKKNIKFSDKVNVAFTDLHSSTFYNISLKKAYGAKILSETFMNWTTPPAQPLNLYVDESSITPKTERRGYYKLISSGLIYISLKRMTIHCIIWMILFVITDAV</sequence>
<dbReference type="InterPro" id="IPR036116">
    <property type="entry name" value="FN3_sf"/>
</dbReference>
<protein>
    <recommendedName>
        <fullName evidence="4">Fibronectin type-III domain-containing protein</fullName>
    </recommendedName>
</protein>
<reference evidence="2 3" key="1">
    <citation type="submission" date="2020-08" db="EMBL/GenBank/DDBJ databases">
        <title>Aphidius gifuensis genome sequencing and assembly.</title>
        <authorList>
            <person name="Du Z."/>
        </authorList>
    </citation>
    <scope>NUCLEOTIDE SEQUENCE [LARGE SCALE GENOMIC DNA]</scope>
    <source>
        <strain evidence="2">YNYX2018</strain>
        <tissue evidence="2">Adults</tissue>
    </source>
</reference>
<dbReference type="InterPro" id="IPR013783">
    <property type="entry name" value="Ig-like_fold"/>
</dbReference>
<evidence type="ECO:0000313" key="2">
    <source>
        <dbReference type="EMBL" id="KAF7998276.1"/>
    </source>
</evidence>
<dbReference type="EMBL" id="JACMRX010000001">
    <property type="protein sequence ID" value="KAF7998276.1"/>
    <property type="molecule type" value="Genomic_DNA"/>
</dbReference>
<proteinExistence type="predicted"/>
<comment type="caution">
    <text evidence="2">The sequence shown here is derived from an EMBL/GenBank/DDBJ whole genome shotgun (WGS) entry which is preliminary data.</text>
</comment>
<keyword evidence="3" id="KW-1185">Reference proteome</keyword>